<dbReference type="OrthoDB" id="10421485at2759"/>
<dbReference type="Proteomes" id="UP000279259">
    <property type="component" value="Unassembled WGS sequence"/>
</dbReference>
<feature type="compositionally biased region" description="Basic and acidic residues" evidence="1">
    <location>
        <begin position="294"/>
        <end position="309"/>
    </location>
</feature>
<evidence type="ECO:0000256" key="1">
    <source>
        <dbReference type="SAM" id="MobiDB-lite"/>
    </source>
</evidence>
<dbReference type="EMBL" id="RSCD01000013">
    <property type="protein sequence ID" value="RSH89625.1"/>
    <property type="molecule type" value="Genomic_DNA"/>
</dbReference>
<reference evidence="2 3" key="1">
    <citation type="submission" date="2018-11" db="EMBL/GenBank/DDBJ databases">
        <title>Genome sequence of Saitozyma podzolica DSM 27192.</title>
        <authorList>
            <person name="Aliyu H."/>
            <person name="Gorte O."/>
            <person name="Ochsenreither K."/>
        </authorList>
    </citation>
    <scope>NUCLEOTIDE SEQUENCE [LARGE SCALE GENOMIC DNA]</scope>
    <source>
        <strain evidence="2 3">DSM 27192</strain>
    </source>
</reference>
<protein>
    <submittedName>
        <fullName evidence="2">Uncharacterized protein</fullName>
    </submittedName>
</protein>
<evidence type="ECO:0000313" key="2">
    <source>
        <dbReference type="EMBL" id="RSH89625.1"/>
    </source>
</evidence>
<evidence type="ECO:0000313" key="3">
    <source>
        <dbReference type="Proteomes" id="UP000279259"/>
    </source>
</evidence>
<gene>
    <name evidence="2" type="ORF">EHS25_002176</name>
</gene>
<dbReference type="AlphaFoldDB" id="A0A427YEL9"/>
<proteinExistence type="predicted"/>
<comment type="caution">
    <text evidence="2">The sequence shown here is derived from an EMBL/GenBank/DDBJ whole genome shotgun (WGS) entry which is preliminary data.</text>
</comment>
<name>A0A427YEL9_9TREE</name>
<accession>A0A427YEL9</accession>
<keyword evidence="3" id="KW-1185">Reference proteome</keyword>
<organism evidence="2 3">
    <name type="scientific">Saitozyma podzolica</name>
    <dbReference type="NCBI Taxonomy" id="1890683"/>
    <lineage>
        <taxon>Eukaryota</taxon>
        <taxon>Fungi</taxon>
        <taxon>Dikarya</taxon>
        <taxon>Basidiomycota</taxon>
        <taxon>Agaricomycotina</taxon>
        <taxon>Tremellomycetes</taxon>
        <taxon>Tremellales</taxon>
        <taxon>Trimorphomycetaceae</taxon>
        <taxon>Saitozyma</taxon>
    </lineage>
</organism>
<feature type="region of interest" description="Disordered" evidence="1">
    <location>
        <begin position="286"/>
        <end position="316"/>
    </location>
</feature>
<sequence>MSFDSSLDILTLSSPASYVQSLWRLPSWVSSRQTLALEAEEKFYDASETGESASERDSDNLPTCSLQRTLSEYRDTLLKSAQNAGSWAKQSFWDPVALPETSISEVQRLQEKYRVVPGDWPDTRHEVIRQEKELSSLRNRISALESRTVTGMLTETAVSAARSYLVARTPLGRFLQPEEASVAVQQEREGSVRTEMNSTRSLADIVRRQSTLAWETYRTTKQTAVDLAAWTYRTVADVSTRIWGTIATHAGWTSASQPDQPELVQTASFRNDEGSTKRSKRLDLGIEEGGSRSSECRMRCTRDGADTNGRRRFSAT</sequence>